<dbReference type="Proteomes" id="UP000192666">
    <property type="component" value="Unassembled WGS sequence"/>
</dbReference>
<feature type="transmembrane region" description="Helical" evidence="6">
    <location>
        <begin position="769"/>
        <end position="790"/>
    </location>
</feature>
<evidence type="ECO:0000313" key="7">
    <source>
        <dbReference type="EMBL" id="OQM50644.1"/>
    </source>
</evidence>
<evidence type="ECO:0000256" key="6">
    <source>
        <dbReference type="SAM" id="Phobius"/>
    </source>
</evidence>
<protein>
    <recommendedName>
        <fullName evidence="9">Flippase-like domain-containing protein</fullName>
    </recommendedName>
</protein>
<feature type="transmembrane region" description="Helical" evidence="6">
    <location>
        <begin position="131"/>
        <end position="152"/>
    </location>
</feature>
<evidence type="ECO:0000256" key="2">
    <source>
        <dbReference type="ARBA" id="ARBA00022475"/>
    </source>
</evidence>
<sequence>MATLKAYYRMQWGNVTHLKPISYVWSKSTVSHSPEANKPKPHIDDVPPKRSRDFADLTHAFFALVLGIGVILFSVYLHGTASGVESDVRSARRVVSWLMDVPSSLLQQLAIVCITVSVLIQLLASKEWLQSVVSVVSLIFGFFTVWGVSALISNSGNAMLIIPLQSNSTSVGTGLLPDFYAAMASFLTVSGPRRIRSCTKWGWNVLYAVAMLMVVLSWNSLAGAIASYAIGRVIGMLIRFAIGTQNNGAWGTQIEQSLRSIGIDVSLLTRRVAPYVDSGVLKATLDDDLIENSRIYDVVDYEGTQYTVSVLDNQVHAAGYLNQVWQWLRLTGVSMRRDRSSVDAMHHHYAMILGLSNAGLETPNVYGVADYGESSILVFHRNHMPLECNQNTMSDHDMEAFMEYLTAAHRHGFTHRRITPDTLSRMENNQPVIAGWQNGDYGSASPNFALDKVQLLVLLATLNGVDRAVACARRTWGDEQLINLAPFVQKAAVPAATRALPGWDKKMLADLRTRISALAPQNVADSMEKVTLSRFSFRSFFAIALLVVAVYVVFTQIQPAEMIKAVRDANLAMALVCVALGFIAWLGSAITLGVFMDSDKRNTIGLYCSQMASGFTAVSMPAGVGPAFVNLQFLRKSGYRSTAATAVMSAVWAVQGGTTIVLLLTIGLFTGRNTLSGMIPTNTLIMVIALVALVVSAAMAIPPVRHLVTEKYLPMAKAYARNLVDVLARPKELAFGIAGALVLNLATGLGFWAALMAFGCHANPIETTFIFLLANTLGSAVPTPGGLGAVEAALSVAFTAVGIPSTIAVSATLVYRIAFYWLRIPVGALAMKWLDKHNLI</sequence>
<evidence type="ECO:0000256" key="4">
    <source>
        <dbReference type="ARBA" id="ARBA00022989"/>
    </source>
</evidence>
<gene>
    <name evidence="7" type="ORF">B5782_0591</name>
</gene>
<feature type="transmembrane region" description="Helical" evidence="6">
    <location>
        <begin position="105"/>
        <end position="124"/>
    </location>
</feature>
<accession>A0A1V8PPS8</accession>
<evidence type="ECO:0000313" key="8">
    <source>
        <dbReference type="Proteomes" id="UP000192666"/>
    </source>
</evidence>
<feature type="transmembrane region" description="Helical" evidence="6">
    <location>
        <begin position="569"/>
        <end position="595"/>
    </location>
</feature>
<comment type="caution">
    <text evidence="7">The sequence shown here is derived from an EMBL/GenBank/DDBJ whole genome shotgun (WGS) entry which is preliminary data.</text>
</comment>
<keyword evidence="3 6" id="KW-0812">Transmembrane</keyword>
<feature type="transmembrane region" description="Helical" evidence="6">
    <location>
        <begin position="796"/>
        <end position="822"/>
    </location>
</feature>
<dbReference type="InterPro" id="IPR022791">
    <property type="entry name" value="L-PG_synthase/AglD"/>
</dbReference>
<dbReference type="PANTHER" id="PTHR39087:SF2">
    <property type="entry name" value="UPF0104 MEMBRANE PROTEIN MJ1595"/>
    <property type="match status" value="1"/>
</dbReference>
<evidence type="ECO:0000256" key="5">
    <source>
        <dbReference type="ARBA" id="ARBA00023136"/>
    </source>
</evidence>
<proteinExistence type="predicted"/>
<dbReference type="GO" id="GO:0005886">
    <property type="term" value="C:plasma membrane"/>
    <property type="evidence" value="ECO:0007669"/>
    <property type="project" value="UniProtKB-SubCell"/>
</dbReference>
<keyword evidence="5 6" id="KW-0472">Membrane</keyword>
<dbReference type="PANTHER" id="PTHR39087">
    <property type="entry name" value="UPF0104 MEMBRANE PROTEIN MJ1595"/>
    <property type="match status" value="1"/>
</dbReference>
<dbReference type="EMBL" id="NAQA01000003">
    <property type="protein sequence ID" value="OQM50644.1"/>
    <property type="molecule type" value="Genomic_DNA"/>
</dbReference>
<evidence type="ECO:0000256" key="1">
    <source>
        <dbReference type="ARBA" id="ARBA00004651"/>
    </source>
</evidence>
<name>A0A1V8PPS8_9BIFI</name>
<keyword evidence="2" id="KW-1003">Cell membrane</keyword>
<feature type="transmembrane region" description="Helical" evidence="6">
    <location>
        <begin position="607"/>
        <end position="629"/>
    </location>
</feature>
<feature type="transmembrane region" description="Helical" evidence="6">
    <location>
        <begin position="57"/>
        <end position="77"/>
    </location>
</feature>
<comment type="subcellular location">
    <subcellularLocation>
        <location evidence="1">Cell membrane</location>
        <topology evidence="1">Multi-pass membrane protein</topology>
    </subcellularLocation>
</comment>
<feature type="transmembrane region" description="Helical" evidence="6">
    <location>
        <begin position="535"/>
        <end position="557"/>
    </location>
</feature>
<feature type="transmembrane region" description="Helical" evidence="6">
    <location>
        <begin position="649"/>
        <end position="671"/>
    </location>
</feature>
<reference evidence="7 8" key="1">
    <citation type="submission" date="2017-03" db="EMBL/GenBank/DDBJ databases">
        <title>Maternal inheritance of bifidobacteria.</title>
        <authorList>
            <person name="Lugli G.A."/>
            <person name="Duranti S."/>
            <person name="Milani C."/>
            <person name="Mancabelli L."/>
        </authorList>
    </citation>
    <scope>NUCLEOTIDE SEQUENCE [LARGE SCALE GENOMIC DNA]</scope>
    <source>
        <strain evidence="7 8">1899B</strain>
    </source>
</reference>
<dbReference type="Pfam" id="PF03706">
    <property type="entry name" value="LPG_synthase_TM"/>
    <property type="match status" value="1"/>
</dbReference>
<organism evidence="7 8">
    <name type="scientific">Bifidobacterium catenulatum</name>
    <dbReference type="NCBI Taxonomy" id="1686"/>
    <lineage>
        <taxon>Bacteria</taxon>
        <taxon>Bacillati</taxon>
        <taxon>Actinomycetota</taxon>
        <taxon>Actinomycetes</taxon>
        <taxon>Bifidobacteriales</taxon>
        <taxon>Bifidobacteriaceae</taxon>
        <taxon>Bifidobacterium</taxon>
    </lineage>
</organism>
<evidence type="ECO:0000256" key="3">
    <source>
        <dbReference type="ARBA" id="ARBA00022692"/>
    </source>
</evidence>
<dbReference type="NCBIfam" id="TIGR00374">
    <property type="entry name" value="flippase-like domain"/>
    <property type="match status" value="1"/>
</dbReference>
<keyword evidence="4 6" id="KW-1133">Transmembrane helix</keyword>
<feature type="transmembrane region" description="Helical" evidence="6">
    <location>
        <begin position="683"/>
        <end position="704"/>
    </location>
</feature>
<evidence type="ECO:0008006" key="9">
    <source>
        <dbReference type="Google" id="ProtNLM"/>
    </source>
</evidence>
<feature type="transmembrane region" description="Helical" evidence="6">
    <location>
        <begin position="733"/>
        <end position="757"/>
    </location>
</feature>
<dbReference type="AlphaFoldDB" id="A0A1V8PPS8"/>